<evidence type="ECO:0000256" key="6">
    <source>
        <dbReference type="SAM" id="MobiDB-lite"/>
    </source>
</evidence>
<proteinExistence type="predicted"/>
<evidence type="ECO:0000256" key="2">
    <source>
        <dbReference type="ARBA" id="ARBA00022448"/>
    </source>
</evidence>
<dbReference type="GO" id="GO:0005886">
    <property type="term" value="C:plasma membrane"/>
    <property type="evidence" value="ECO:0007669"/>
    <property type="project" value="TreeGrafter"/>
</dbReference>
<keyword evidence="3 7" id="KW-0812">Transmembrane</keyword>
<feature type="transmembrane region" description="Helical" evidence="7">
    <location>
        <begin position="46"/>
        <end position="68"/>
    </location>
</feature>
<name>D7CU64_TRURR</name>
<feature type="transmembrane region" description="Helical" evidence="7">
    <location>
        <begin position="208"/>
        <end position="232"/>
    </location>
</feature>
<comment type="subcellular location">
    <subcellularLocation>
        <location evidence="1">Membrane</location>
        <topology evidence="1">Multi-pass membrane protein</topology>
    </subcellularLocation>
</comment>
<dbReference type="STRING" id="649638.Trad_0828"/>
<keyword evidence="4 7" id="KW-1133">Transmembrane helix</keyword>
<dbReference type="AlphaFoldDB" id="D7CU64"/>
<feature type="transmembrane region" description="Helical" evidence="7">
    <location>
        <begin position="75"/>
        <end position="99"/>
    </location>
</feature>
<dbReference type="PANTHER" id="PTHR10283:SF82">
    <property type="entry name" value="SOLUTE CARRIER FAMILY 13 MEMBER 2"/>
    <property type="match status" value="1"/>
</dbReference>
<evidence type="ECO:0000256" key="7">
    <source>
        <dbReference type="SAM" id="Phobius"/>
    </source>
</evidence>
<feature type="compositionally biased region" description="Basic and acidic residues" evidence="6">
    <location>
        <begin position="18"/>
        <end position="37"/>
    </location>
</feature>
<reference evidence="9" key="1">
    <citation type="submission" date="2010-05" db="EMBL/GenBank/DDBJ databases">
        <title>The complete genome of Truepera radiovictris DSM 17093.</title>
        <authorList>
            <consortium name="US DOE Joint Genome Institute (JGI-PGF)"/>
            <person name="Lucas S."/>
            <person name="Copeland A."/>
            <person name="Lapidus A."/>
            <person name="Glavina del Rio T."/>
            <person name="Dalin E."/>
            <person name="Tice H."/>
            <person name="Bruce D."/>
            <person name="Goodwin L."/>
            <person name="Pitluck S."/>
            <person name="Kyrpides N."/>
            <person name="Mavromatis K."/>
            <person name="Ovchinnikova G."/>
            <person name="Munk A.C."/>
            <person name="Detter J.C."/>
            <person name="Han C."/>
            <person name="Tapia R."/>
            <person name="Land M."/>
            <person name="Hauser L."/>
            <person name="Markowitz V."/>
            <person name="Cheng J.-F."/>
            <person name="Hugenholtz P."/>
            <person name="Woyke T."/>
            <person name="Wu D."/>
            <person name="Tindall B."/>
            <person name="Pomrenke H.G."/>
            <person name="Brambilla E."/>
            <person name="Klenk H.-P."/>
            <person name="Eisen J.A."/>
        </authorList>
    </citation>
    <scope>NUCLEOTIDE SEQUENCE [LARGE SCALE GENOMIC DNA]</scope>
    <source>
        <strain evidence="9">DSM 17093 / CIP 108686 / LMG 22925 / RQ-24</strain>
    </source>
</reference>
<evidence type="ECO:0000256" key="1">
    <source>
        <dbReference type="ARBA" id="ARBA00004141"/>
    </source>
</evidence>
<feature type="transmembrane region" description="Helical" evidence="7">
    <location>
        <begin position="429"/>
        <end position="447"/>
    </location>
</feature>
<protein>
    <submittedName>
        <fullName evidence="8">Anion transporter</fullName>
    </submittedName>
</protein>
<feature type="transmembrane region" description="Helical" evidence="7">
    <location>
        <begin position="174"/>
        <end position="196"/>
    </location>
</feature>
<accession>D7CU64</accession>
<keyword evidence="9" id="KW-1185">Reference proteome</keyword>
<keyword evidence="5 7" id="KW-0472">Membrane</keyword>
<dbReference type="RefSeq" id="WP_013177334.1">
    <property type="nucleotide sequence ID" value="NC_014221.1"/>
</dbReference>
<feature type="transmembrane region" description="Helical" evidence="7">
    <location>
        <begin position="119"/>
        <end position="137"/>
    </location>
</feature>
<feature type="region of interest" description="Disordered" evidence="6">
    <location>
        <begin position="1"/>
        <end position="40"/>
    </location>
</feature>
<dbReference type="PROSITE" id="PS01271">
    <property type="entry name" value="NA_SULFATE"/>
    <property type="match status" value="1"/>
</dbReference>
<dbReference type="InterPro" id="IPR031312">
    <property type="entry name" value="Na/sul_symport_CS"/>
</dbReference>
<dbReference type="Pfam" id="PF00939">
    <property type="entry name" value="Na_sulph_symp"/>
    <property type="match status" value="1"/>
</dbReference>
<evidence type="ECO:0000256" key="4">
    <source>
        <dbReference type="ARBA" id="ARBA00022989"/>
    </source>
</evidence>
<organism evidence="8 9">
    <name type="scientific">Truepera radiovictrix (strain DSM 17093 / CIP 108686 / LMG 22925 / RQ-24)</name>
    <dbReference type="NCBI Taxonomy" id="649638"/>
    <lineage>
        <taxon>Bacteria</taxon>
        <taxon>Thermotogati</taxon>
        <taxon>Deinococcota</taxon>
        <taxon>Deinococci</taxon>
        <taxon>Trueperales</taxon>
        <taxon>Trueperaceae</taxon>
        <taxon>Truepera</taxon>
    </lineage>
</organism>
<dbReference type="KEGG" id="tra:Trad_0828"/>
<evidence type="ECO:0000313" key="9">
    <source>
        <dbReference type="Proteomes" id="UP000000379"/>
    </source>
</evidence>
<dbReference type="NCBIfam" id="TIGR00785">
    <property type="entry name" value="dass"/>
    <property type="match status" value="1"/>
</dbReference>
<reference evidence="8 9" key="2">
    <citation type="journal article" date="2011" name="Stand. Genomic Sci.">
        <title>Complete genome sequence of Truepera radiovictrix type strain (RQ-24).</title>
        <authorList>
            <person name="Ivanova N."/>
            <person name="Rohde C."/>
            <person name="Munk C."/>
            <person name="Nolan M."/>
            <person name="Lucas S."/>
            <person name="Del Rio T.G."/>
            <person name="Tice H."/>
            <person name="Deshpande S."/>
            <person name="Cheng J.F."/>
            <person name="Tapia R."/>
            <person name="Han C."/>
            <person name="Goodwin L."/>
            <person name="Pitluck S."/>
            <person name="Liolios K."/>
            <person name="Mavromatis K."/>
            <person name="Mikhailova N."/>
            <person name="Pati A."/>
            <person name="Chen A."/>
            <person name="Palaniappan K."/>
            <person name="Land M."/>
            <person name="Hauser L."/>
            <person name="Chang Y.J."/>
            <person name="Jeffries C.D."/>
            <person name="Brambilla E."/>
            <person name="Rohde M."/>
            <person name="Goker M."/>
            <person name="Tindall B.J."/>
            <person name="Woyke T."/>
            <person name="Bristow J."/>
            <person name="Eisen J.A."/>
            <person name="Markowitz V."/>
            <person name="Hugenholtz P."/>
            <person name="Kyrpides N.C."/>
            <person name="Klenk H.P."/>
            <person name="Lapidus A."/>
        </authorList>
    </citation>
    <scope>NUCLEOTIDE SEQUENCE [LARGE SCALE GENOMIC DNA]</scope>
    <source>
        <strain evidence="9">DSM 17093 / CIP 108686 / LMG 22925 / RQ-24</strain>
    </source>
</reference>
<feature type="transmembrane region" description="Helical" evidence="7">
    <location>
        <begin position="402"/>
        <end position="422"/>
    </location>
</feature>
<dbReference type="InterPro" id="IPR001898">
    <property type="entry name" value="SLC13A/DASS"/>
</dbReference>
<feature type="transmembrane region" description="Helical" evidence="7">
    <location>
        <begin position="309"/>
        <end position="327"/>
    </location>
</feature>
<feature type="transmembrane region" description="Helical" evidence="7">
    <location>
        <begin position="492"/>
        <end position="515"/>
    </location>
</feature>
<feature type="transmembrane region" description="Helical" evidence="7">
    <location>
        <begin position="333"/>
        <end position="353"/>
    </location>
</feature>
<feature type="transmembrane region" description="Helical" evidence="7">
    <location>
        <begin position="373"/>
        <end position="396"/>
    </location>
</feature>
<sequence>MDDRNNVRGEQVGVYPQREGRIDSGDRLQEVEREGQRPRGAGGGKLALLIAGPLLALLPLLIAAPAGLPEPAWRLVGLTAWMVLWWLSEVVPLAATALLPLPFMPLLGIAPEGETAANYANPIIFLFMGGFFIAAAMQRWGLHRRIALNIVRLIGTSPAGIVAGFTAATAFLSMWISNTATAVMMFAVGISLIDYLKQHLADRSQVRNFGVALMLSIAYGASIGGVGTLIGTPPNTLMASFLASTYGLEVSFARWMALGVPLLLVMLPLGWLWLTRVAFPVRGLELGAAGDKIREDIRALGTMNRGEKIVLGVFVATALAWMFRPLLSTWTGLTLSDTTVALIAATLLFAIPVSRREGFTLTWREAQEIPWGVLLLFGGGLALAGAFGSTGLAEAIGDGVSGLQGVSIWWVVLIVTAVIVFLTELTSNTATAATFLPIMGAVAVGLGQSPLLLVVPVAVAASMAFMMPVATPPNAIVFAYDDLDIRDMIRAGLFMNLLSITVIFLAMLVLAPLVFGM</sequence>
<dbReference type="EMBL" id="CP002049">
    <property type="protein sequence ID" value="ADI13962.1"/>
    <property type="molecule type" value="Genomic_DNA"/>
</dbReference>
<dbReference type="HOGENOM" id="CLU_005170_0_0_0"/>
<feature type="transmembrane region" description="Helical" evidence="7">
    <location>
        <begin position="252"/>
        <end position="274"/>
    </location>
</feature>
<gene>
    <name evidence="8" type="ordered locus">Trad_0828</name>
</gene>
<evidence type="ECO:0000256" key="5">
    <source>
        <dbReference type="ARBA" id="ARBA00023136"/>
    </source>
</evidence>
<keyword evidence="2" id="KW-0813">Transport</keyword>
<evidence type="ECO:0000313" key="8">
    <source>
        <dbReference type="EMBL" id="ADI13962.1"/>
    </source>
</evidence>
<dbReference type="Proteomes" id="UP000000379">
    <property type="component" value="Chromosome"/>
</dbReference>
<dbReference type="CDD" id="cd01115">
    <property type="entry name" value="SLC13_permease"/>
    <property type="match status" value="1"/>
</dbReference>
<dbReference type="eggNOG" id="COG0471">
    <property type="taxonomic scope" value="Bacteria"/>
</dbReference>
<dbReference type="GO" id="GO:0015141">
    <property type="term" value="F:succinate transmembrane transporter activity"/>
    <property type="evidence" value="ECO:0007669"/>
    <property type="project" value="UniProtKB-ARBA"/>
</dbReference>
<evidence type="ECO:0000256" key="3">
    <source>
        <dbReference type="ARBA" id="ARBA00022692"/>
    </source>
</evidence>
<feature type="transmembrane region" description="Helical" evidence="7">
    <location>
        <begin position="453"/>
        <end position="480"/>
    </location>
</feature>
<feature type="transmembrane region" description="Helical" evidence="7">
    <location>
        <begin position="149"/>
        <end position="168"/>
    </location>
</feature>
<dbReference type="PANTHER" id="PTHR10283">
    <property type="entry name" value="SOLUTE CARRIER FAMILY 13 MEMBER"/>
    <property type="match status" value="1"/>
</dbReference>